<dbReference type="SUPFAM" id="SSF51182">
    <property type="entry name" value="RmlC-like cupins"/>
    <property type="match status" value="1"/>
</dbReference>
<dbReference type="PANTHER" id="PTHR10309">
    <property type="entry name" value="MANNOSE-6-PHOSPHATE ISOMERASE"/>
    <property type="match status" value="1"/>
</dbReference>
<dbReference type="Gene3D" id="2.60.120.10">
    <property type="entry name" value="Jelly Rolls"/>
    <property type="match status" value="2"/>
</dbReference>
<reference evidence="10 11" key="1">
    <citation type="submission" date="2018-10" db="EMBL/GenBank/DDBJ databases">
        <title>Genomic Encyclopedia of Type Strains, Phase IV (KMG-IV): sequencing the most valuable type-strain genomes for metagenomic binning, comparative biology and taxonomic classification.</title>
        <authorList>
            <person name="Goeker M."/>
        </authorList>
    </citation>
    <scope>NUCLEOTIDE SEQUENCE [LARGE SCALE GENOMIC DNA]</scope>
    <source>
        <strain evidence="10 11">DSM 23800</strain>
    </source>
</reference>
<evidence type="ECO:0000259" key="9">
    <source>
        <dbReference type="Pfam" id="PF20511"/>
    </source>
</evidence>
<dbReference type="GO" id="GO:0008270">
    <property type="term" value="F:zinc ion binding"/>
    <property type="evidence" value="ECO:0007669"/>
    <property type="project" value="InterPro"/>
</dbReference>
<comment type="caution">
    <text evidence="10">The sequence shown here is derived from an EMBL/GenBank/DDBJ whole genome shotgun (WGS) entry which is preliminary data.</text>
</comment>
<keyword evidence="6 10" id="KW-0413">Isomerase</keyword>
<dbReference type="InterPro" id="IPR016305">
    <property type="entry name" value="Mannose-6-P_Isomerase"/>
</dbReference>
<dbReference type="PIRSF" id="PIRSF001480">
    <property type="entry name" value="Mannose-6-phosphate_isomerase"/>
    <property type="match status" value="1"/>
</dbReference>
<organism evidence="10 11">
    <name type="scientific">Otariodibacter oris</name>
    <dbReference type="NCBI Taxonomy" id="1032623"/>
    <lineage>
        <taxon>Bacteria</taxon>
        <taxon>Pseudomonadati</taxon>
        <taxon>Pseudomonadota</taxon>
        <taxon>Gammaproteobacteria</taxon>
        <taxon>Pasteurellales</taxon>
        <taxon>Pasteurellaceae</taxon>
        <taxon>Otariodibacter</taxon>
    </lineage>
</organism>
<dbReference type="CDD" id="cd07011">
    <property type="entry name" value="cupin_PMI_type_I_N"/>
    <property type="match status" value="1"/>
</dbReference>
<comment type="similarity">
    <text evidence="2">Belongs to the mannose-6-phosphate isomerase type 1 family.</text>
</comment>
<evidence type="ECO:0000256" key="1">
    <source>
        <dbReference type="ARBA" id="ARBA00000757"/>
    </source>
</evidence>
<evidence type="ECO:0000256" key="8">
    <source>
        <dbReference type="PIRSR" id="PIRSR001480-2"/>
    </source>
</evidence>
<evidence type="ECO:0000256" key="2">
    <source>
        <dbReference type="ARBA" id="ARBA00010772"/>
    </source>
</evidence>
<feature type="binding site" evidence="8">
    <location>
        <position position="99"/>
    </location>
    <ligand>
        <name>Zn(2+)</name>
        <dbReference type="ChEBI" id="CHEBI:29105"/>
    </ligand>
</feature>
<feature type="binding site" evidence="8">
    <location>
        <position position="136"/>
    </location>
    <ligand>
        <name>Zn(2+)</name>
        <dbReference type="ChEBI" id="CHEBI:29105"/>
    </ligand>
</feature>
<feature type="binding site" evidence="8">
    <location>
        <position position="265"/>
    </location>
    <ligand>
        <name>Zn(2+)</name>
        <dbReference type="ChEBI" id="CHEBI:29105"/>
    </ligand>
</feature>
<dbReference type="EMBL" id="RBJC01000011">
    <property type="protein sequence ID" value="RKR70632.1"/>
    <property type="molecule type" value="Genomic_DNA"/>
</dbReference>
<keyword evidence="11" id="KW-1185">Reference proteome</keyword>
<keyword evidence="4 8" id="KW-0479">Metal-binding</keyword>
<comment type="cofactor">
    <cofactor evidence="8">
        <name>Zn(2+)</name>
        <dbReference type="ChEBI" id="CHEBI:29105"/>
    </cofactor>
    <text evidence="8">Binds 1 zinc ion per subunit.</text>
</comment>
<evidence type="ECO:0000313" key="11">
    <source>
        <dbReference type="Proteomes" id="UP000280099"/>
    </source>
</evidence>
<dbReference type="Proteomes" id="UP000280099">
    <property type="component" value="Unassembled WGS sequence"/>
</dbReference>
<evidence type="ECO:0000256" key="3">
    <source>
        <dbReference type="ARBA" id="ARBA00011956"/>
    </source>
</evidence>
<evidence type="ECO:0000256" key="6">
    <source>
        <dbReference type="ARBA" id="ARBA00023235"/>
    </source>
</evidence>
<dbReference type="OrthoDB" id="9792649at2"/>
<dbReference type="InterPro" id="IPR001250">
    <property type="entry name" value="Man6P_Isoase-1"/>
</dbReference>
<feature type="binding site" evidence="8">
    <location>
        <position position="101"/>
    </location>
    <ligand>
        <name>Zn(2+)</name>
        <dbReference type="ChEBI" id="CHEBI:29105"/>
    </ligand>
</feature>
<protein>
    <recommendedName>
        <fullName evidence="3">mannose-6-phosphate isomerase</fullName>
        <ecNumber evidence="3">5.3.1.8</ecNumber>
    </recommendedName>
</protein>
<dbReference type="RefSeq" id="WP_121124292.1">
    <property type="nucleotide sequence ID" value="NZ_CP016604.1"/>
</dbReference>
<dbReference type="InterPro" id="IPR014710">
    <property type="entry name" value="RmlC-like_jellyroll"/>
</dbReference>
<dbReference type="PANTHER" id="PTHR10309:SF0">
    <property type="entry name" value="MANNOSE-6-PHOSPHATE ISOMERASE"/>
    <property type="match status" value="1"/>
</dbReference>
<feature type="domain" description="Phosphomannose isomerase type I catalytic" evidence="9">
    <location>
        <begin position="2"/>
        <end position="152"/>
    </location>
</feature>
<dbReference type="Gene3D" id="1.10.441.10">
    <property type="entry name" value="Phosphomannose Isomerase, domain 2"/>
    <property type="match status" value="1"/>
</dbReference>
<gene>
    <name evidence="10" type="ORF">DES31_1886</name>
</gene>
<feature type="active site" evidence="7">
    <location>
        <position position="284"/>
    </location>
</feature>
<sequence length="406" mass="45803">MIFKLIGKHQHYNWGGDNFIPHWLNLPEQDRKNEPYAEYWLGAHRSAPSLVEFEEKWIPLDKLLDTTPELLGEESREKFGDELPYLLKILDVKLPLSIQLHPTKQQAEKGFDAEEKLGIANNAPNRTYKDRNHKPEMMIALSDFWLLHGFKSLTEIHASLEQHPSLHQLSEQITQQGLPEVYSAIMQADQAQLSEWLLPIIEQYQADYQQNKLTLEQAEYWLLYTIEAMDIALDKLDAGLLCFFLFNIVHLKKGEGIYQGAGLPHAYLRGQNIELMAASDNVIRGGLTPKFVDIPALLNTIDYTEITPNIIPAYQASSDPDDNLFLYSTPQATDFALQRLIFSQSQETPFISSSASVLLVMEGEVSLNNEGNELNLKQGEAAFISAETSVTATAEQSGYAVVATLP</sequence>
<name>A0A420XEM1_9PAST</name>
<dbReference type="PROSITE" id="PS00965">
    <property type="entry name" value="PMI_I_1"/>
    <property type="match status" value="1"/>
</dbReference>
<proteinExistence type="inferred from homology"/>
<comment type="catalytic activity">
    <reaction evidence="1">
        <text>D-mannose 6-phosphate = D-fructose 6-phosphate</text>
        <dbReference type="Rhea" id="RHEA:12356"/>
        <dbReference type="ChEBI" id="CHEBI:58735"/>
        <dbReference type="ChEBI" id="CHEBI:61527"/>
        <dbReference type="EC" id="5.3.1.8"/>
    </reaction>
</comment>
<dbReference type="GO" id="GO:0005829">
    <property type="term" value="C:cytosol"/>
    <property type="evidence" value="ECO:0007669"/>
    <property type="project" value="TreeGrafter"/>
</dbReference>
<dbReference type="InterPro" id="IPR018050">
    <property type="entry name" value="Pmannose_isomerase-type1_CS"/>
</dbReference>
<evidence type="ECO:0000256" key="5">
    <source>
        <dbReference type="ARBA" id="ARBA00022833"/>
    </source>
</evidence>
<keyword evidence="5 8" id="KW-0862">Zinc</keyword>
<evidence type="ECO:0000256" key="7">
    <source>
        <dbReference type="PIRSR" id="PIRSR001480-1"/>
    </source>
</evidence>
<dbReference type="PRINTS" id="PR00714">
    <property type="entry name" value="MAN6PISMRASE"/>
</dbReference>
<dbReference type="GO" id="GO:0005975">
    <property type="term" value="P:carbohydrate metabolic process"/>
    <property type="evidence" value="ECO:0007669"/>
    <property type="project" value="InterPro"/>
</dbReference>
<dbReference type="EC" id="5.3.1.8" evidence="3"/>
<evidence type="ECO:0000313" key="10">
    <source>
        <dbReference type="EMBL" id="RKR70632.1"/>
    </source>
</evidence>
<dbReference type="GO" id="GO:0004476">
    <property type="term" value="F:mannose-6-phosphate isomerase activity"/>
    <property type="evidence" value="ECO:0007669"/>
    <property type="project" value="UniProtKB-EC"/>
</dbReference>
<evidence type="ECO:0000256" key="4">
    <source>
        <dbReference type="ARBA" id="ARBA00022723"/>
    </source>
</evidence>
<dbReference type="Pfam" id="PF20511">
    <property type="entry name" value="PMI_typeI_cat"/>
    <property type="match status" value="1"/>
</dbReference>
<dbReference type="GO" id="GO:0009298">
    <property type="term" value="P:GDP-mannose biosynthetic process"/>
    <property type="evidence" value="ECO:0007669"/>
    <property type="project" value="InterPro"/>
</dbReference>
<accession>A0A420XEM1</accession>
<dbReference type="InterPro" id="IPR011051">
    <property type="entry name" value="RmlC_Cupin_sf"/>
</dbReference>
<dbReference type="InterPro" id="IPR046457">
    <property type="entry name" value="PMI_typeI_cat"/>
</dbReference>
<dbReference type="AlphaFoldDB" id="A0A420XEM1"/>
<dbReference type="NCBIfam" id="TIGR00218">
    <property type="entry name" value="manA"/>
    <property type="match status" value="1"/>
</dbReference>